<name>A0A1W2HC66_9BACT</name>
<feature type="transmembrane region" description="Helical" evidence="1">
    <location>
        <begin position="536"/>
        <end position="554"/>
    </location>
</feature>
<dbReference type="PANTHER" id="PTHR20992:SF9">
    <property type="entry name" value="AT15442P-RELATED"/>
    <property type="match status" value="1"/>
</dbReference>
<keyword evidence="1" id="KW-0812">Transmembrane</keyword>
<dbReference type="Gene3D" id="3.40.50.10330">
    <property type="entry name" value="Probable inorganic polyphosphate/atp-NAD kinase, domain 1"/>
    <property type="match status" value="1"/>
</dbReference>
<feature type="transmembrane region" description="Helical" evidence="1">
    <location>
        <begin position="499"/>
        <end position="524"/>
    </location>
</feature>
<feature type="transmembrane region" description="Helical" evidence="1">
    <location>
        <begin position="374"/>
        <end position="395"/>
    </location>
</feature>
<keyword evidence="1" id="KW-0472">Membrane</keyword>
<dbReference type="NCBIfam" id="TIGR00341">
    <property type="entry name" value="TIGR00341 family protein"/>
    <property type="match status" value="1"/>
</dbReference>
<feature type="transmembrane region" description="Helical" evidence="1">
    <location>
        <begin position="407"/>
        <end position="426"/>
    </location>
</feature>
<dbReference type="InterPro" id="IPR016064">
    <property type="entry name" value="NAD/diacylglycerol_kinase_sf"/>
</dbReference>
<protein>
    <submittedName>
        <fullName evidence="2">TIGR00341 family protein</fullName>
    </submittedName>
</protein>
<evidence type="ECO:0000256" key="1">
    <source>
        <dbReference type="SAM" id="Phobius"/>
    </source>
</evidence>
<organism evidence="2 3">
    <name type="scientific">Aquiflexum balticum DSM 16537</name>
    <dbReference type="NCBI Taxonomy" id="758820"/>
    <lineage>
        <taxon>Bacteria</taxon>
        <taxon>Pseudomonadati</taxon>
        <taxon>Bacteroidota</taxon>
        <taxon>Cytophagia</taxon>
        <taxon>Cytophagales</taxon>
        <taxon>Cyclobacteriaceae</taxon>
        <taxon>Aquiflexum</taxon>
    </lineage>
</organism>
<dbReference type="EMBL" id="LT838813">
    <property type="protein sequence ID" value="SMD46424.1"/>
    <property type="molecule type" value="Genomic_DNA"/>
</dbReference>
<sequence length="630" mass="70137">MKSITLIFDQNREEEVDDLILPLFENNIKIKIAYKDFRNFKFTETDFLVCYLSDEQLREFLDEIIENHWKIGFLPHPEMKEGRQGFGISSNLEAAVENILQTEEVLEVDVLMANGKPVLNKLIIGNTFSLMYGSGVKTGFFAKLYGRMRNFFRSFRKVKLHPYTICWSTGSEEDKEKSIETAALGMVIVQHGKSSILSRRIIEDSSPNDGLMHCLVLAPKSVWEIIKFGFYSIFKSKSRSTLPEYVAHIKTDKIRISSEKSVNFAVDEILLSAKEIELESLPKALGIVPGSLLETKKEVEKKRVFKVQNLPSGELKSELLNRYLPLTNHATTEEFKWLFTALRENSQVSQSYLVLMSISTVIATFGLFGNSSPVIIGAMILAPLMSPIISLSMGVLRQEEKLIKESLKTIAFGLAISYVFAILITWLTPLNSANSEILARIRPNLLDLGIAAASGVAGAYAHAKKEIAKTLAGVAIAVALVPPLAVSGIGLGWGDWSIFWGALLLLGTNLAGMVLAAAMTFLLLGFSPFRLARKGLLISLFFVALISAPLGFGFSKMVKENKIIQRLSEAEIPQGKFRNVRVIRIKPMRISLTIISEKPLDFEELNEVKNEIIDIVGQEVELEISVGIVL</sequence>
<dbReference type="Pfam" id="PF04087">
    <property type="entry name" value="DUF389"/>
    <property type="match status" value="1"/>
</dbReference>
<evidence type="ECO:0000313" key="2">
    <source>
        <dbReference type="EMBL" id="SMD46424.1"/>
    </source>
</evidence>
<dbReference type="PANTHER" id="PTHR20992">
    <property type="entry name" value="AT15442P-RELATED"/>
    <property type="match status" value="1"/>
</dbReference>
<gene>
    <name evidence="2" type="ORF">SAMN00777080_5117</name>
</gene>
<feature type="transmembrane region" description="Helical" evidence="1">
    <location>
        <begin position="352"/>
        <end position="368"/>
    </location>
</feature>
<dbReference type="AlphaFoldDB" id="A0A1W2HC66"/>
<dbReference type="OrthoDB" id="9790659at2"/>
<dbReference type="InterPro" id="IPR017438">
    <property type="entry name" value="ATP-NAD_kinase_N"/>
</dbReference>
<accession>A0A1W2HC66</accession>
<dbReference type="InterPro" id="IPR005240">
    <property type="entry name" value="DUF389"/>
</dbReference>
<dbReference type="RefSeq" id="WP_084123331.1">
    <property type="nucleotide sequence ID" value="NZ_LT838813.1"/>
</dbReference>
<dbReference type="STRING" id="758820.SAMN00777080_5117"/>
<dbReference type="SUPFAM" id="SSF111331">
    <property type="entry name" value="NAD kinase/diacylglycerol kinase-like"/>
    <property type="match status" value="1"/>
</dbReference>
<evidence type="ECO:0000313" key="3">
    <source>
        <dbReference type="Proteomes" id="UP000192333"/>
    </source>
</evidence>
<dbReference type="Gene3D" id="2.60.200.40">
    <property type="match status" value="1"/>
</dbReference>
<keyword evidence="3" id="KW-1185">Reference proteome</keyword>
<feature type="transmembrane region" description="Helical" evidence="1">
    <location>
        <begin position="470"/>
        <end position="493"/>
    </location>
</feature>
<reference evidence="3" key="1">
    <citation type="submission" date="2017-04" db="EMBL/GenBank/DDBJ databases">
        <authorList>
            <person name="Varghese N."/>
            <person name="Submissions S."/>
        </authorList>
    </citation>
    <scope>NUCLEOTIDE SEQUENCE [LARGE SCALE GENOMIC DNA]</scope>
    <source>
        <strain evidence="3">DSM 16537</strain>
    </source>
</reference>
<dbReference type="Proteomes" id="UP000192333">
    <property type="component" value="Chromosome I"/>
</dbReference>
<keyword evidence="1" id="KW-1133">Transmembrane helix</keyword>
<proteinExistence type="predicted"/>